<evidence type="ECO:0000256" key="1">
    <source>
        <dbReference type="SAM" id="MobiDB-lite"/>
    </source>
</evidence>
<protein>
    <submittedName>
        <fullName evidence="2">Uncharacterized protein</fullName>
    </submittedName>
</protein>
<dbReference type="OrthoDB" id="3123636at2759"/>
<feature type="compositionally biased region" description="Polar residues" evidence="1">
    <location>
        <begin position="593"/>
        <end position="603"/>
    </location>
</feature>
<feature type="compositionally biased region" description="Basic and acidic residues" evidence="1">
    <location>
        <begin position="559"/>
        <end position="570"/>
    </location>
</feature>
<feature type="region of interest" description="Disordered" evidence="1">
    <location>
        <begin position="98"/>
        <end position="155"/>
    </location>
</feature>
<accession>A0A067SYP0</accession>
<name>A0A067SYP0_GALM3</name>
<sequence>MIFHNAESQMYAEAAIAVKHATRVLRTSVDQPDRLVPLSLDARHAMLIGIGHANGAPAAFGEFALHNVTLQTTCNGTPVTIEGFAYLQLHFPDGDRRILDLFPREPPAPANSDDDPSDTATGDLNPDQVSTDSSDASLPWSDLSSHQPSNSQAELAQSIVEDPPPLVTAHTESTADAAGQAAIAADVASGPPSGDVEGDPGPEKEREQDDGLSNEAREAQETRIVLSLAWAAAEHLPETVAEALKLRDDATSTVAEAAPPDAQESNEQPAPPPDGSLAAHRVVALLSAAQTPADHLSRPSRLFTPHIEADPLTETGLAPSAHVARANDPSPPYPAVPPGLRNFVHTARARAAARLNPSLILTYGPFTPNIPPHARISNFAHDYRIYLHQTYAADRRLSFGYGNHQIFAEPPMLLTLPEIDDDDDYAPLSSDELDLVEEITSLVRSELPSDHEIQIPEALLLEGADMGCDQAGHIVYRFANLERLFSLSIDWALPSPASSPGSESPTAAQFMARRPHVDDTVDADSSAWETTSSSSSDDSILLSPLALDLQYPPSTSSEESVKRPADDLCTHHSPPSKRHKHQPCAIIRPSSMPELTNSPSSSYELLERPDPQQTFPRIGTPFATRLMTLLDQDTPPHFINTMKGVAGSGIMGYGPFDMKATWIEEAEEGGEEGQYDDDLPHRYRVFLAQSTDRDAREVFRYEGSPTILFAHDQVYTLPSPISPGDHYHPLPDFHVDFLGRLKACLKGDWRYECGVTIPAFLMQNRVVIGHDKYNRPIYRFPDVEELLATLTATHSSKRLNYIRSHDPADEPSLLELSSVSYAVQLATGSMHDLEPPKLPRHLVIFDADEPRDDADDLDKYSRRPNYYGCLRRREAFRMLRFMPTLMDPLVNAASATFELFLLQSTPRANTRLPDDVEPDWNSILAPRTFTDIFPFKTPGQLIQDVTFNSDEGNPWLLRMQHLLLCRRQLGVLIDLIEELFRCLGFSQGLKEFMSYRVLNTYLDYDHCPLLQAFEAKYLGAAYEFFLREREINLARYLLNIIIMPFYRPIALSFVVNQILVRIEPANEGPSLEEDDDEFFRDEELEELD</sequence>
<dbReference type="Proteomes" id="UP000027222">
    <property type="component" value="Unassembled WGS sequence"/>
</dbReference>
<keyword evidence="3" id="KW-1185">Reference proteome</keyword>
<gene>
    <name evidence="2" type="ORF">GALMADRAFT_139731</name>
</gene>
<feature type="compositionally biased region" description="Polar residues" evidence="1">
    <location>
        <begin position="119"/>
        <end position="155"/>
    </location>
</feature>
<dbReference type="EMBL" id="KL142379">
    <property type="protein sequence ID" value="KDR75966.1"/>
    <property type="molecule type" value="Genomic_DNA"/>
</dbReference>
<feature type="region of interest" description="Disordered" evidence="1">
    <location>
        <begin position="516"/>
        <end position="539"/>
    </location>
</feature>
<dbReference type="AlphaFoldDB" id="A0A067SYP0"/>
<reference evidence="3" key="1">
    <citation type="journal article" date="2014" name="Proc. Natl. Acad. Sci. U.S.A.">
        <title>Extensive sampling of basidiomycete genomes demonstrates inadequacy of the white-rot/brown-rot paradigm for wood decay fungi.</title>
        <authorList>
            <person name="Riley R."/>
            <person name="Salamov A.A."/>
            <person name="Brown D.W."/>
            <person name="Nagy L.G."/>
            <person name="Floudas D."/>
            <person name="Held B.W."/>
            <person name="Levasseur A."/>
            <person name="Lombard V."/>
            <person name="Morin E."/>
            <person name="Otillar R."/>
            <person name="Lindquist E.A."/>
            <person name="Sun H."/>
            <person name="LaButti K.M."/>
            <person name="Schmutz J."/>
            <person name="Jabbour D."/>
            <person name="Luo H."/>
            <person name="Baker S.E."/>
            <person name="Pisabarro A.G."/>
            <person name="Walton J.D."/>
            <person name="Blanchette R.A."/>
            <person name="Henrissat B."/>
            <person name="Martin F."/>
            <person name="Cullen D."/>
            <person name="Hibbett D.S."/>
            <person name="Grigoriev I.V."/>
        </authorList>
    </citation>
    <scope>NUCLEOTIDE SEQUENCE [LARGE SCALE GENOMIC DNA]</scope>
    <source>
        <strain evidence="3">CBS 339.88</strain>
    </source>
</reference>
<feature type="compositionally biased region" description="Basic and acidic residues" evidence="1">
    <location>
        <begin position="201"/>
        <end position="216"/>
    </location>
</feature>
<feature type="region of interest" description="Disordered" evidence="1">
    <location>
        <begin position="551"/>
        <end position="616"/>
    </location>
</feature>
<feature type="compositionally biased region" description="Low complexity" evidence="1">
    <location>
        <begin position="523"/>
        <end position="539"/>
    </location>
</feature>
<evidence type="ECO:0000313" key="2">
    <source>
        <dbReference type="EMBL" id="KDR75966.1"/>
    </source>
</evidence>
<dbReference type="HOGENOM" id="CLU_284980_0_0_1"/>
<feature type="region of interest" description="Disordered" evidence="1">
    <location>
        <begin position="187"/>
        <end position="216"/>
    </location>
</feature>
<feature type="region of interest" description="Disordered" evidence="1">
    <location>
        <begin position="252"/>
        <end position="276"/>
    </location>
</feature>
<organism evidence="2 3">
    <name type="scientific">Galerina marginata (strain CBS 339.88)</name>
    <dbReference type="NCBI Taxonomy" id="685588"/>
    <lineage>
        <taxon>Eukaryota</taxon>
        <taxon>Fungi</taxon>
        <taxon>Dikarya</taxon>
        <taxon>Basidiomycota</taxon>
        <taxon>Agaricomycotina</taxon>
        <taxon>Agaricomycetes</taxon>
        <taxon>Agaricomycetidae</taxon>
        <taxon>Agaricales</taxon>
        <taxon>Agaricineae</taxon>
        <taxon>Strophariaceae</taxon>
        <taxon>Galerina</taxon>
    </lineage>
</organism>
<dbReference type="STRING" id="685588.A0A067SYP0"/>
<proteinExistence type="predicted"/>
<evidence type="ECO:0000313" key="3">
    <source>
        <dbReference type="Proteomes" id="UP000027222"/>
    </source>
</evidence>